<dbReference type="AlphaFoldDB" id="A0A6M0IBI1"/>
<evidence type="ECO:0008006" key="4">
    <source>
        <dbReference type="Google" id="ProtNLM"/>
    </source>
</evidence>
<organism evidence="2 3">
    <name type="scientific">Spirosoma agri</name>
    <dbReference type="NCBI Taxonomy" id="1987381"/>
    <lineage>
        <taxon>Bacteria</taxon>
        <taxon>Pseudomonadati</taxon>
        <taxon>Bacteroidota</taxon>
        <taxon>Cytophagia</taxon>
        <taxon>Cytophagales</taxon>
        <taxon>Cytophagaceae</taxon>
        <taxon>Spirosoma</taxon>
    </lineage>
</organism>
<dbReference type="Proteomes" id="UP000477386">
    <property type="component" value="Unassembled WGS sequence"/>
</dbReference>
<comment type="caution">
    <text evidence="2">The sequence shown here is derived from an EMBL/GenBank/DDBJ whole genome shotgun (WGS) entry which is preliminary data.</text>
</comment>
<evidence type="ECO:0000313" key="2">
    <source>
        <dbReference type="EMBL" id="NEU65540.1"/>
    </source>
</evidence>
<accession>A0A6M0IBI1</accession>
<evidence type="ECO:0000256" key="1">
    <source>
        <dbReference type="SAM" id="SignalP"/>
    </source>
</evidence>
<evidence type="ECO:0000313" key="3">
    <source>
        <dbReference type="Proteomes" id="UP000477386"/>
    </source>
</evidence>
<feature type="signal peptide" evidence="1">
    <location>
        <begin position="1"/>
        <end position="26"/>
    </location>
</feature>
<keyword evidence="1" id="KW-0732">Signal</keyword>
<feature type="chain" id="PRO_5027044907" description="DUF1573 domain-containing protein" evidence="1">
    <location>
        <begin position="27"/>
        <end position="271"/>
    </location>
</feature>
<dbReference type="RefSeq" id="WP_164034865.1">
    <property type="nucleotide sequence ID" value="NZ_JAAGNZ010000001.1"/>
</dbReference>
<gene>
    <name evidence="2" type="ORF">GK091_01510</name>
</gene>
<proteinExistence type="predicted"/>
<dbReference type="EMBL" id="JAAGNZ010000001">
    <property type="protein sequence ID" value="NEU65540.1"/>
    <property type="molecule type" value="Genomic_DNA"/>
</dbReference>
<reference evidence="2 3" key="1">
    <citation type="submission" date="2020-02" db="EMBL/GenBank/DDBJ databases">
        <title>Draft genome sequence of two Spirosoma agri KCTC 52727 and Spirosoma terrae KCTC 52035.</title>
        <authorList>
            <person name="Rojas J."/>
            <person name="Ambika Manirajan B."/>
            <person name="Ratering S."/>
            <person name="Suarez C."/>
            <person name="Schnell S."/>
        </authorList>
    </citation>
    <scope>NUCLEOTIDE SEQUENCE [LARGE SCALE GENOMIC DNA]</scope>
    <source>
        <strain evidence="2 3">KCTC 52727</strain>
    </source>
</reference>
<keyword evidence="3" id="KW-1185">Reference proteome</keyword>
<sequence>MTGSLIPRMSTLFLILCLIKNSLCQAQVGFQISPAKLYFTQKGTAEQTARLHVTNTMNVRLVLQTSCSDWRRDSMGTKTYYPAGSLSTSCCSLFKFTPSIIELAPGEARDVLVTLVASPQAKTSFVRNGMLFLTQSNEQEMARLQGASQFVIKVQMGVHLYVQPEEGLQPEIAITGMEVAKSGEQNLVKVQVHNVGGAMLESQLRLEYLNLETMEEVKAEAIPVNTLPKEGFKVTAAIPSTVPPGKYLIVAILDSGPSQALKVAELEAVLK</sequence>
<protein>
    <recommendedName>
        <fullName evidence="4">DUF1573 domain-containing protein</fullName>
    </recommendedName>
</protein>
<name>A0A6M0IBI1_9BACT</name>